<feature type="compositionally biased region" description="Polar residues" evidence="1">
    <location>
        <begin position="1"/>
        <end position="12"/>
    </location>
</feature>
<reference evidence="3" key="1">
    <citation type="submission" date="2023-03" db="UniProtKB">
        <authorList>
            <consortium name="WormBaseParasite"/>
        </authorList>
    </citation>
    <scope>IDENTIFICATION</scope>
</reference>
<organism evidence="2 3">
    <name type="scientific">Ascaris lumbricoides</name>
    <name type="common">Giant roundworm</name>
    <dbReference type="NCBI Taxonomy" id="6252"/>
    <lineage>
        <taxon>Eukaryota</taxon>
        <taxon>Metazoa</taxon>
        <taxon>Ecdysozoa</taxon>
        <taxon>Nematoda</taxon>
        <taxon>Chromadorea</taxon>
        <taxon>Rhabditida</taxon>
        <taxon>Spirurina</taxon>
        <taxon>Ascaridomorpha</taxon>
        <taxon>Ascaridoidea</taxon>
        <taxon>Ascarididae</taxon>
        <taxon>Ascaris</taxon>
    </lineage>
</organism>
<evidence type="ECO:0000313" key="2">
    <source>
        <dbReference type="Proteomes" id="UP000036681"/>
    </source>
</evidence>
<dbReference type="AlphaFoldDB" id="A0A9J2PWS5"/>
<dbReference type="Proteomes" id="UP000036681">
    <property type="component" value="Unplaced"/>
</dbReference>
<keyword evidence="2" id="KW-1185">Reference proteome</keyword>
<protein>
    <submittedName>
        <fullName evidence="3">Uncharacterized protein</fullName>
    </submittedName>
</protein>
<feature type="compositionally biased region" description="Polar residues" evidence="1">
    <location>
        <begin position="260"/>
        <end position="271"/>
    </location>
</feature>
<sequence>MEEAEPQSQLPSEDQGAVSERTPADQMVDEDQKHDDRTGNSDSGTNLELCRQMFAGDASTREFFFTQKCIPCHRCSGNMRLCMRKVRYRSIVKILEYYTCGWISTVNKTLSTGKNYPTYRCTRKNCQTFCSPRTLTRRLRNVAYDKLRNREMRAEISPQAKQQLLVAFGTCLAASADGSPTSYSTERAKFARDKLAVRAVSEATVLLRAMLADDSCSISLALKTAIRDLSSVLSCFSNIPISGSESQKLKLKKESCNVPDKSSTVPITSNKHMNDDRESPDGGSSSAMSDELSATVETDLDESASRRWSERRVDRSGSVSPISDVDMASVVGYHKSFIPRVSTRPWVKVSKFSSSFAVTIVHYGGWETVETLEGGRAVGDNQVVCLTPAFNESAALNAQKDACGSGRGTDDGVDTPNESTARDVFNAIAL</sequence>
<feature type="compositionally biased region" description="Basic and acidic residues" evidence="1">
    <location>
        <begin position="303"/>
        <end position="315"/>
    </location>
</feature>
<evidence type="ECO:0000313" key="3">
    <source>
        <dbReference type="WBParaSite" id="ALUE_0001438201-mRNA-1"/>
    </source>
</evidence>
<name>A0A9J2PWS5_ASCLU</name>
<feature type="region of interest" description="Disordered" evidence="1">
    <location>
        <begin position="252"/>
        <end position="319"/>
    </location>
</feature>
<feature type="region of interest" description="Disordered" evidence="1">
    <location>
        <begin position="1"/>
        <end position="44"/>
    </location>
</feature>
<accession>A0A9J2PWS5</accession>
<evidence type="ECO:0000256" key="1">
    <source>
        <dbReference type="SAM" id="MobiDB-lite"/>
    </source>
</evidence>
<proteinExistence type="predicted"/>
<feature type="compositionally biased region" description="Basic and acidic residues" evidence="1">
    <location>
        <begin position="30"/>
        <end position="39"/>
    </location>
</feature>
<dbReference type="WBParaSite" id="ALUE_0001438201-mRNA-1">
    <property type="protein sequence ID" value="ALUE_0001438201-mRNA-1"/>
    <property type="gene ID" value="ALUE_0001438201"/>
</dbReference>